<evidence type="ECO:0000313" key="1">
    <source>
        <dbReference type="EMBL" id="CDI79769.1"/>
    </source>
</evidence>
<accession>U6GMD8</accession>
<organism evidence="1 2">
    <name type="scientific">Eimeria acervulina</name>
    <name type="common">Coccidian parasite</name>
    <dbReference type="NCBI Taxonomy" id="5801"/>
    <lineage>
        <taxon>Eukaryota</taxon>
        <taxon>Sar</taxon>
        <taxon>Alveolata</taxon>
        <taxon>Apicomplexa</taxon>
        <taxon>Conoidasida</taxon>
        <taxon>Coccidia</taxon>
        <taxon>Eucoccidiorida</taxon>
        <taxon>Eimeriorina</taxon>
        <taxon>Eimeriidae</taxon>
        <taxon>Eimeria</taxon>
    </lineage>
</organism>
<reference evidence="1" key="1">
    <citation type="submission" date="2013-10" db="EMBL/GenBank/DDBJ databases">
        <title>Genomic analysis of the causative agents of coccidiosis in chickens.</title>
        <authorList>
            <person name="Reid A.J."/>
            <person name="Blake D."/>
            <person name="Billington K."/>
            <person name="Browne H."/>
            <person name="Dunn M."/>
            <person name="Hung S."/>
            <person name="Kawahara F."/>
            <person name="Miranda-Saavedra D."/>
            <person name="Mourier T."/>
            <person name="Nagra H."/>
            <person name="Otto T.D."/>
            <person name="Rawlings N."/>
            <person name="Sanchez A."/>
            <person name="Sanders M."/>
            <person name="Subramaniam C."/>
            <person name="Tay Y."/>
            <person name="Dear P."/>
            <person name="Doerig C."/>
            <person name="Gruber A."/>
            <person name="Parkinson J."/>
            <person name="Shirley M."/>
            <person name="Wan K.L."/>
            <person name="Berriman M."/>
            <person name="Tomley F."/>
            <person name="Pain A."/>
        </authorList>
    </citation>
    <scope>NUCLEOTIDE SEQUENCE</scope>
    <source>
        <strain evidence="1">Houghton</strain>
    </source>
</reference>
<keyword evidence="2" id="KW-1185">Reference proteome</keyword>
<gene>
    <name evidence="1" type="ORF">EAH_00046040</name>
</gene>
<dbReference type="OrthoDB" id="10646266at2759"/>
<reference evidence="1" key="2">
    <citation type="submission" date="2013-10" db="EMBL/GenBank/DDBJ databases">
        <authorList>
            <person name="Aslett M."/>
        </authorList>
    </citation>
    <scope>NUCLEOTIDE SEQUENCE</scope>
    <source>
        <strain evidence="1">Houghton</strain>
    </source>
</reference>
<dbReference type="GeneID" id="25272674"/>
<proteinExistence type="predicted"/>
<dbReference type="EMBL" id="HG671078">
    <property type="protein sequence ID" value="CDI79769.1"/>
    <property type="molecule type" value="Genomic_DNA"/>
</dbReference>
<dbReference type="RefSeq" id="XP_013250177.1">
    <property type="nucleotide sequence ID" value="XM_013394723.1"/>
</dbReference>
<evidence type="ECO:0000313" key="2">
    <source>
        <dbReference type="Proteomes" id="UP000018050"/>
    </source>
</evidence>
<sequence>MFCRSLEQQCSKLSADLLLLRTLGLKHTAFQARESAVRTGRRVYSEVTFRGKPKIAPPEDMHEADRQPYVYLTCPGQQLLLQRDRIGHNAIGFEVSDEETGQVLAFGFIRFEDLYNVVKDATQDPRNAGGVSPQHRRFRVGLEHVDGRGPWGRLECSLDITHIKYFIRHEEKEEEQDVSLFQRRRARKKTDFQPMGAALAARSAARIREEPTHGEEETLIKETLKETLMKETLIKETLVQETLIQETLIKETLKKETLIQETLIQETLIQERLIKETLIKETLIKGTLIKETLIEGDTY</sequence>
<dbReference type="AlphaFoldDB" id="U6GMD8"/>
<name>U6GMD8_EIMAC</name>
<protein>
    <submittedName>
        <fullName evidence="1">Uncharacterized protein</fullName>
    </submittedName>
</protein>
<dbReference type="VEuPathDB" id="ToxoDB:EAH_00046040"/>
<dbReference type="Proteomes" id="UP000018050">
    <property type="component" value="Unassembled WGS sequence"/>
</dbReference>